<accession>A0A0D3GG69</accession>
<dbReference type="HOGENOM" id="CLU_1430050_0_0_1"/>
<dbReference type="Proteomes" id="UP000026960">
    <property type="component" value="Chromosome 6"/>
</dbReference>
<protein>
    <submittedName>
        <fullName evidence="1">Uncharacterized protein</fullName>
    </submittedName>
</protein>
<dbReference type="PaxDb" id="65489-OBART06G13570.1"/>
<dbReference type="AlphaFoldDB" id="A0A0D3GG69"/>
<evidence type="ECO:0000313" key="2">
    <source>
        <dbReference type="Proteomes" id="UP000026960"/>
    </source>
</evidence>
<dbReference type="Gramene" id="OBART06G13570.1">
    <property type="protein sequence ID" value="OBART06G13570.1"/>
    <property type="gene ID" value="OBART06G13570"/>
</dbReference>
<reference evidence="1" key="1">
    <citation type="journal article" date="2009" name="Rice">
        <title>De Novo Next Generation Sequencing of Plant Genomes.</title>
        <authorList>
            <person name="Rounsley S."/>
            <person name="Marri P.R."/>
            <person name="Yu Y."/>
            <person name="He R."/>
            <person name="Sisneros N."/>
            <person name="Goicoechea J.L."/>
            <person name="Lee S.J."/>
            <person name="Angelova A."/>
            <person name="Kudrna D."/>
            <person name="Luo M."/>
            <person name="Affourtit J."/>
            <person name="Desany B."/>
            <person name="Knight J."/>
            <person name="Niazi F."/>
            <person name="Egholm M."/>
            <person name="Wing R.A."/>
        </authorList>
    </citation>
    <scope>NUCLEOTIDE SEQUENCE [LARGE SCALE GENOMIC DNA]</scope>
    <source>
        <strain evidence="1">cv. IRGC 105608</strain>
    </source>
</reference>
<evidence type="ECO:0000313" key="1">
    <source>
        <dbReference type="EnsemblPlants" id="OBART06G13570.1"/>
    </source>
</evidence>
<name>A0A0D3GG69_9ORYZ</name>
<proteinExistence type="predicted"/>
<reference evidence="1" key="2">
    <citation type="submission" date="2015-03" db="UniProtKB">
        <authorList>
            <consortium name="EnsemblPlants"/>
        </authorList>
    </citation>
    <scope>IDENTIFICATION</scope>
</reference>
<organism evidence="1">
    <name type="scientific">Oryza barthii</name>
    <dbReference type="NCBI Taxonomy" id="65489"/>
    <lineage>
        <taxon>Eukaryota</taxon>
        <taxon>Viridiplantae</taxon>
        <taxon>Streptophyta</taxon>
        <taxon>Embryophyta</taxon>
        <taxon>Tracheophyta</taxon>
        <taxon>Spermatophyta</taxon>
        <taxon>Magnoliopsida</taxon>
        <taxon>Liliopsida</taxon>
        <taxon>Poales</taxon>
        <taxon>Poaceae</taxon>
        <taxon>BOP clade</taxon>
        <taxon>Oryzoideae</taxon>
        <taxon>Oryzeae</taxon>
        <taxon>Oryzinae</taxon>
        <taxon>Oryza</taxon>
    </lineage>
</organism>
<sequence>MAATKKPSCVWALQSDRDTSGDAELLAAPNLHVDDECMIGVGNDDKAVLVIGRETICTGDDHQEQPNRRRGYFWFVDEITSPASMAVMKTPRRCGSESMTGDSGESTIIIDDAVKAGEHDTVALGMRMIPTCRSESIVDGWHDDLGRLKRRDHGWTRLRRAGTKQWCSSVLLGRLDNCNVRKIIALARMT</sequence>
<keyword evidence="2" id="KW-1185">Reference proteome</keyword>
<dbReference type="EnsemblPlants" id="OBART06G13570.1">
    <property type="protein sequence ID" value="OBART06G13570.1"/>
    <property type="gene ID" value="OBART06G13570"/>
</dbReference>